<feature type="signal peptide" evidence="1">
    <location>
        <begin position="1"/>
        <end position="31"/>
    </location>
</feature>
<dbReference type="Proteomes" id="UP001597260">
    <property type="component" value="Unassembled WGS sequence"/>
</dbReference>
<comment type="caution">
    <text evidence="2">The sequence shown here is derived from an EMBL/GenBank/DDBJ whole genome shotgun (WGS) entry which is preliminary data.</text>
</comment>
<evidence type="ECO:0000256" key="1">
    <source>
        <dbReference type="SAM" id="SignalP"/>
    </source>
</evidence>
<accession>A0ABW3YIZ0</accession>
<evidence type="ECO:0000313" key="2">
    <source>
        <dbReference type="EMBL" id="MFD1324391.1"/>
    </source>
</evidence>
<dbReference type="EMBL" id="JBHTMP010000047">
    <property type="protein sequence ID" value="MFD1324391.1"/>
    <property type="molecule type" value="Genomic_DNA"/>
</dbReference>
<reference evidence="3" key="1">
    <citation type="journal article" date="2019" name="Int. J. Syst. Evol. Microbiol.">
        <title>The Global Catalogue of Microorganisms (GCM) 10K type strain sequencing project: providing services to taxonomists for standard genome sequencing and annotation.</title>
        <authorList>
            <consortium name="The Broad Institute Genomics Platform"/>
            <consortium name="The Broad Institute Genome Sequencing Center for Infectious Disease"/>
            <person name="Wu L."/>
            <person name="Ma J."/>
        </authorList>
    </citation>
    <scope>NUCLEOTIDE SEQUENCE [LARGE SCALE GENOMIC DNA]</scope>
    <source>
        <strain evidence="3">JCM 31037</strain>
    </source>
</reference>
<keyword evidence="1" id="KW-0732">Signal</keyword>
<proteinExistence type="predicted"/>
<gene>
    <name evidence="2" type="ORF">ACFQ4H_25210</name>
</gene>
<protein>
    <submittedName>
        <fullName evidence="2">Uncharacterized protein</fullName>
    </submittedName>
</protein>
<feature type="chain" id="PRO_5047108715" evidence="1">
    <location>
        <begin position="32"/>
        <end position="378"/>
    </location>
</feature>
<name>A0ABW3YIZ0_9ACTN</name>
<dbReference type="RefSeq" id="WP_377574949.1">
    <property type="nucleotide sequence ID" value="NZ_JBHTMP010000047.1"/>
</dbReference>
<sequence>MRLRHGNVFRRATAVLAALLTGSALTGPAPAAAEPVDPYPIVTATVWAHSPTTAEYQPGWGYTVNSTDGAVTIQRTGVGAYRVILAEAATIGGITHVVPYGGGPTICTVAGSYPVLNGTDHIILVRCFGAGGAAVDSRFVATFTNVRQISQGRLAYFSIDQAVPTGVRTLPASLRYDSTGGTISYERLSVGRYRYYKNPNPASENGPIFPMVHVTAYGTSAVHCQADWPDGGEVYCTNAAGQPVDARFAVTYGSRVDLVGRATGTRFASGTLYRDWISGGSIGGDSYNSTLPGYGGASGTVLGTGRYQMTFQGTGTSYGTAFVNAHRGMFASDPHGYCVLAGWSPVGTAESIRVNCYTYLGVPTNLNARISFTTWPVT</sequence>
<keyword evidence="3" id="KW-1185">Reference proteome</keyword>
<evidence type="ECO:0000313" key="3">
    <source>
        <dbReference type="Proteomes" id="UP001597260"/>
    </source>
</evidence>
<organism evidence="2 3">
    <name type="scientific">Micromonospora sonneratiae</name>
    <dbReference type="NCBI Taxonomy" id="1184706"/>
    <lineage>
        <taxon>Bacteria</taxon>
        <taxon>Bacillati</taxon>
        <taxon>Actinomycetota</taxon>
        <taxon>Actinomycetes</taxon>
        <taxon>Micromonosporales</taxon>
        <taxon>Micromonosporaceae</taxon>
        <taxon>Micromonospora</taxon>
    </lineage>
</organism>